<feature type="transmembrane region" description="Helical" evidence="6">
    <location>
        <begin position="159"/>
        <end position="185"/>
    </location>
</feature>
<keyword evidence="6" id="KW-1003">Cell membrane</keyword>
<dbReference type="AlphaFoldDB" id="A0A7X0F2Z2"/>
<feature type="domain" description="ABC transmembrane type-2" evidence="7">
    <location>
        <begin position="46"/>
        <end position="273"/>
    </location>
</feature>
<comment type="subcellular location">
    <subcellularLocation>
        <location evidence="6">Cell membrane</location>
        <topology evidence="6">Multi-pass membrane protein</topology>
    </subcellularLocation>
    <subcellularLocation>
        <location evidence="1">Membrane</location>
        <topology evidence="1">Multi-pass membrane protein</topology>
    </subcellularLocation>
</comment>
<proteinExistence type="inferred from homology"/>
<dbReference type="PROSITE" id="PS51012">
    <property type="entry name" value="ABC_TM2"/>
    <property type="match status" value="1"/>
</dbReference>
<dbReference type="InterPro" id="IPR013525">
    <property type="entry name" value="ABC2_TM"/>
</dbReference>
<evidence type="ECO:0000256" key="5">
    <source>
        <dbReference type="ARBA" id="ARBA00023251"/>
    </source>
</evidence>
<dbReference type="InterPro" id="IPR051784">
    <property type="entry name" value="Nod_factor_ABC_transporter"/>
</dbReference>
<dbReference type="GO" id="GO:0140359">
    <property type="term" value="F:ABC-type transporter activity"/>
    <property type="evidence" value="ECO:0007669"/>
    <property type="project" value="InterPro"/>
</dbReference>
<organism evidence="8 9">
    <name type="scientific">Nonomuraea muscovyensis</name>
    <dbReference type="NCBI Taxonomy" id="1124761"/>
    <lineage>
        <taxon>Bacteria</taxon>
        <taxon>Bacillati</taxon>
        <taxon>Actinomycetota</taxon>
        <taxon>Actinomycetes</taxon>
        <taxon>Streptosporangiales</taxon>
        <taxon>Streptosporangiaceae</taxon>
        <taxon>Nonomuraea</taxon>
    </lineage>
</organism>
<keyword evidence="9" id="KW-1185">Reference proteome</keyword>
<dbReference type="GO" id="GO:0043190">
    <property type="term" value="C:ATP-binding cassette (ABC) transporter complex"/>
    <property type="evidence" value="ECO:0007669"/>
    <property type="project" value="InterPro"/>
</dbReference>
<keyword evidence="6" id="KW-0813">Transport</keyword>
<dbReference type="EMBL" id="JACHJB010000005">
    <property type="protein sequence ID" value="MBB6352099.1"/>
    <property type="molecule type" value="Genomic_DNA"/>
</dbReference>
<evidence type="ECO:0000259" key="7">
    <source>
        <dbReference type="PROSITE" id="PS51012"/>
    </source>
</evidence>
<dbReference type="GO" id="GO:0046677">
    <property type="term" value="P:response to antibiotic"/>
    <property type="evidence" value="ECO:0007669"/>
    <property type="project" value="UniProtKB-KW"/>
</dbReference>
<dbReference type="Pfam" id="PF12698">
    <property type="entry name" value="ABC2_membrane_3"/>
    <property type="match status" value="1"/>
</dbReference>
<feature type="transmembrane region" description="Helical" evidence="6">
    <location>
        <begin position="197"/>
        <end position="219"/>
    </location>
</feature>
<comment type="similarity">
    <text evidence="6">Belongs to the ABC-2 integral membrane protein family.</text>
</comment>
<name>A0A7X0F2Z2_9ACTN</name>
<dbReference type="PANTHER" id="PTHR43229:SF2">
    <property type="entry name" value="NODULATION PROTEIN J"/>
    <property type="match status" value="1"/>
</dbReference>
<dbReference type="Proteomes" id="UP000583800">
    <property type="component" value="Unassembled WGS sequence"/>
</dbReference>
<evidence type="ECO:0000256" key="4">
    <source>
        <dbReference type="ARBA" id="ARBA00023136"/>
    </source>
</evidence>
<keyword evidence="3 6" id="KW-1133">Transmembrane helix</keyword>
<dbReference type="InterPro" id="IPR047817">
    <property type="entry name" value="ABC2_TM_bact-type"/>
</dbReference>
<evidence type="ECO:0000256" key="3">
    <source>
        <dbReference type="ARBA" id="ARBA00022989"/>
    </source>
</evidence>
<reference evidence="8 9" key="1">
    <citation type="submission" date="2020-08" db="EMBL/GenBank/DDBJ databases">
        <title>Sequencing the genomes of 1000 actinobacteria strains.</title>
        <authorList>
            <person name="Klenk H.-P."/>
        </authorList>
    </citation>
    <scope>NUCLEOTIDE SEQUENCE [LARGE SCALE GENOMIC DNA]</scope>
    <source>
        <strain evidence="8 9">DSM 45913</strain>
    </source>
</reference>
<gene>
    <name evidence="8" type="ORF">FHU36_008695</name>
</gene>
<keyword evidence="5" id="KW-0046">Antibiotic resistance</keyword>
<sequence length="274" mass="28667">MTPPTSPAAATAATVRPPVTEKGLRNLLEQGLLLAGRNVRLTSVADTVSTMVVFPVIFVFGFLAIFGNLLAARGVDYAQFLPPAIVVQWMFSVAISAAFFFATDRRTGMLARYRAMAINRGAVVVGRMAADSLRALLAIVVILAVGHVAGFRFQAGPLAALAFVALSVGFALTLSAGTSAVGLASRDPEAVSSTLHTVYLPLLMVSSAFVPADAFPAWIEPFVRAQPVTAVLDALRALADGGPTAEPVARAVLWMAGLLALFSLAAVRAFRRAT</sequence>
<feature type="transmembrane region" description="Helical" evidence="6">
    <location>
        <begin position="251"/>
        <end position="270"/>
    </location>
</feature>
<evidence type="ECO:0000313" key="8">
    <source>
        <dbReference type="EMBL" id="MBB6352099.1"/>
    </source>
</evidence>
<keyword evidence="4 6" id="KW-0472">Membrane</keyword>
<evidence type="ECO:0000256" key="6">
    <source>
        <dbReference type="RuleBase" id="RU361157"/>
    </source>
</evidence>
<feature type="transmembrane region" description="Helical" evidence="6">
    <location>
        <begin position="83"/>
        <end position="102"/>
    </location>
</feature>
<comment type="caution">
    <text evidence="8">The sequence shown here is derived from an EMBL/GenBank/DDBJ whole genome shotgun (WGS) entry which is preliminary data.</text>
</comment>
<evidence type="ECO:0000256" key="1">
    <source>
        <dbReference type="ARBA" id="ARBA00004141"/>
    </source>
</evidence>
<evidence type="ECO:0000256" key="2">
    <source>
        <dbReference type="ARBA" id="ARBA00022692"/>
    </source>
</evidence>
<comment type="caution">
    <text evidence="6">Lacks conserved residue(s) required for the propagation of feature annotation.</text>
</comment>
<dbReference type="PANTHER" id="PTHR43229">
    <property type="entry name" value="NODULATION PROTEIN J"/>
    <property type="match status" value="1"/>
</dbReference>
<dbReference type="PIRSF" id="PIRSF006648">
    <property type="entry name" value="DrrB"/>
    <property type="match status" value="1"/>
</dbReference>
<dbReference type="PRINTS" id="PR00164">
    <property type="entry name" value="ABC2TRNSPORT"/>
</dbReference>
<accession>A0A7X0F2Z2</accession>
<feature type="transmembrane region" description="Helical" evidence="6">
    <location>
        <begin position="47"/>
        <end position="71"/>
    </location>
</feature>
<keyword evidence="2 6" id="KW-0812">Transmembrane</keyword>
<dbReference type="RefSeq" id="WP_185089847.1">
    <property type="nucleotide sequence ID" value="NZ_JACHJB010000005.1"/>
</dbReference>
<evidence type="ECO:0000313" key="9">
    <source>
        <dbReference type="Proteomes" id="UP000583800"/>
    </source>
</evidence>
<dbReference type="InterPro" id="IPR000412">
    <property type="entry name" value="ABC_2_transport"/>
</dbReference>
<protein>
    <recommendedName>
        <fullName evidence="6">Transport permease protein</fullName>
    </recommendedName>
</protein>